<comment type="caution">
    <text evidence="10">The sequence shown here is derived from an EMBL/GenBank/DDBJ whole genome shotgun (WGS) entry which is preliminary data.</text>
</comment>
<feature type="transmembrane region" description="Helical" evidence="7">
    <location>
        <begin position="690"/>
        <end position="712"/>
    </location>
</feature>
<evidence type="ECO:0000256" key="3">
    <source>
        <dbReference type="ARBA" id="ARBA00022748"/>
    </source>
</evidence>
<feature type="transmembrane region" description="Helical" evidence="7">
    <location>
        <begin position="833"/>
        <end position="853"/>
    </location>
</feature>
<dbReference type="PANTHER" id="PTHR30071">
    <property type="entry name" value="HEME EXPORTER PROTEIN C"/>
    <property type="match status" value="1"/>
</dbReference>
<keyword evidence="3" id="KW-0201">Cytochrome c-type biogenesis</keyword>
<keyword evidence="2 7" id="KW-0812">Transmembrane</keyword>
<feature type="domain" description="ResB-like" evidence="9">
    <location>
        <begin position="82"/>
        <end position="124"/>
    </location>
</feature>
<feature type="transmembrane region" description="Helical" evidence="7">
    <location>
        <begin position="749"/>
        <end position="766"/>
    </location>
</feature>
<name>A0ABS7JNC8_9HELI</name>
<evidence type="ECO:0000256" key="1">
    <source>
        <dbReference type="ARBA" id="ARBA00004141"/>
    </source>
</evidence>
<dbReference type="Pfam" id="PF05140">
    <property type="entry name" value="ResB"/>
    <property type="match status" value="2"/>
</dbReference>
<feature type="transmembrane region" description="Helical" evidence="7">
    <location>
        <begin position="724"/>
        <end position="740"/>
    </location>
</feature>
<feature type="transmembrane region" description="Helical" evidence="7">
    <location>
        <begin position="309"/>
        <end position="327"/>
    </location>
</feature>
<keyword evidence="11" id="KW-1185">Reference proteome</keyword>
<evidence type="ECO:0000256" key="6">
    <source>
        <dbReference type="SAM" id="MobiDB-lite"/>
    </source>
</evidence>
<feature type="region of interest" description="Disordered" evidence="6">
    <location>
        <begin position="372"/>
        <end position="404"/>
    </location>
</feature>
<evidence type="ECO:0000256" key="4">
    <source>
        <dbReference type="ARBA" id="ARBA00022989"/>
    </source>
</evidence>
<feature type="transmembrane region" description="Helical" evidence="7">
    <location>
        <begin position="868"/>
        <end position="886"/>
    </location>
</feature>
<keyword evidence="4 7" id="KW-1133">Transmembrane helix</keyword>
<gene>
    <name evidence="10" type="primary">ccsA</name>
    <name evidence="10" type="ORF">K4G57_05230</name>
</gene>
<feature type="domain" description="Cytochrome c assembly protein" evidence="8">
    <location>
        <begin position="718"/>
        <end position="921"/>
    </location>
</feature>
<dbReference type="PANTHER" id="PTHR30071:SF1">
    <property type="entry name" value="CYTOCHROME B_B6 PROTEIN-RELATED"/>
    <property type="match status" value="1"/>
</dbReference>
<feature type="domain" description="ResB-like" evidence="9">
    <location>
        <begin position="225"/>
        <end position="296"/>
    </location>
</feature>
<dbReference type="InterPro" id="IPR002541">
    <property type="entry name" value="Cyt_c_assembly"/>
</dbReference>
<proteinExistence type="predicted"/>
<evidence type="ECO:0000259" key="9">
    <source>
        <dbReference type="Pfam" id="PF05140"/>
    </source>
</evidence>
<dbReference type="EMBL" id="JAIGYQ010000006">
    <property type="protein sequence ID" value="MBX7490864.1"/>
    <property type="molecule type" value="Genomic_DNA"/>
</dbReference>
<evidence type="ECO:0000313" key="10">
    <source>
        <dbReference type="EMBL" id="MBX7490864.1"/>
    </source>
</evidence>
<accession>A0ABS7JNC8</accession>
<dbReference type="RefSeq" id="WP_221532126.1">
    <property type="nucleotide sequence ID" value="NZ_JAIGYP010000006.1"/>
</dbReference>
<feature type="transmembrane region" description="Helical" evidence="7">
    <location>
        <begin position="56"/>
        <end position="74"/>
    </location>
</feature>
<evidence type="ECO:0000259" key="8">
    <source>
        <dbReference type="Pfam" id="PF01578"/>
    </source>
</evidence>
<feature type="transmembrane region" description="Helical" evidence="7">
    <location>
        <begin position="339"/>
        <end position="359"/>
    </location>
</feature>
<protein>
    <submittedName>
        <fullName evidence="10">Cytochrome c biogenesis protein CcsA</fullName>
    </submittedName>
</protein>
<dbReference type="InterPro" id="IPR045062">
    <property type="entry name" value="Cyt_c_biogenesis_CcsA/CcmC"/>
</dbReference>
<evidence type="ECO:0000256" key="5">
    <source>
        <dbReference type="ARBA" id="ARBA00023136"/>
    </source>
</evidence>
<dbReference type="Proteomes" id="UP000700059">
    <property type="component" value="Unassembled WGS sequence"/>
</dbReference>
<comment type="subcellular location">
    <subcellularLocation>
        <location evidence="1">Membrane</location>
        <topology evidence="1">Multi-pass membrane protein</topology>
    </subcellularLocation>
</comment>
<reference evidence="10 11" key="1">
    <citation type="submission" date="2021-08" db="EMBL/GenBank/DDBJ databases">
        <title>Helicobacter spp. isolated from feces of Anatolian Ground Squirrel (Spermophilus xanthoprymnus) in Turkey.</title>
        <authorList>
            <person name="Aydin F."/>
            <person name="Abay S."/>
            <person name="Kayman T."/>
            <person name="Karakaya E."/>
            <person name="Saticioglu I.B."/>
        </authorList>
    </citation>
    <scope>NUCLEOTIDE SEQUENCE [LARGE SCALE GENOMIC DNA]</scope>
    <source>
        <strain evidence="10 11">Faydin-H70</strain>
    </source>
</reference>
<evidence type="ECO:0000256" key="7">
    <source>
        <dbReference type="SAM" id="Phobius"/>
    </source>
</evidence>
<evidence type="ECO:0000256" key="2">
    <source>
        <dbReference type="ARBA" id="ARBA00022692"/>
    </source>
</evidence>
<organism evidence="10 11">
    <name type="scientific">Helicobacter turcicus</name>
    <dbReference type="NCBI Taxonomy" id="2867412"/>
    <lineage>
        <taxon>Bacteria</taxon>
        <taxon>Pseudomonadati</taxon>
        <taxon>Campylobacterota</taxon>
        <taxon>Epsilonproteobacteria</taxon>
        <taxon>Campylobacterales</taxon>
        <taxon>Helicobacteraceae</taxon>
        <taxon>Helicobacter</taxon>
    </lineage>
</organism>
<keyword evidence="5 7" id="KW-0472">Membrane</keyword>
<sequence>MHIAQKLIKSVIEGFCNFWVTIVLLIAYGSACGVATFVENDYGTPSAKALVYSTQWFDLLHLLLVLNLIGVLFFSRALQRKKYASFLFHFSLVVIFIGAAITRYYGFEGVMHIREGEQSNTIESQDEFITILAKVDEKLYRAFFPTTITPLVQKRFQQNLPFEDGNLEVQYVDFIPAKDKIDADRLKVKVSFKGESKELEIVKNAGLEKVMPFMLGGKKFALEWGSRTIVLPFSIALKDFQLERYAGSMSPSSYASEVAIMDPLNDEEKPYRIYMNNVLDYGGYRFFQSSYDMDEQGTILSVNRDLGKIPTYIGYAMLTFGLLWAMFAKNGRFYRLGQYLKTQNLILAFAFCFGILNTIPLQATPQMINQQTQENQQVKKEAEIDKTEQVKKSHSTQNPHNNEMFEIPPITTESILDLIKNLKEKSDAHTQKFGRLIVQDFGGRMKPLDTLAMEYVHKMTKKDGFLGLNNMELFVGMMVYPNEFKKVKMLALSTPKLKEIIGVNKSEKYVAFEDLFANNTYKLTNFLEEANRKKPAMRDKFDKDVISLDERVNAAYLVYTAQNLKILPDFSKESDKWFTPSEAIASFDKENAEQLQKLFSAYFNSFHFGLVENNWENADLVVEALNGIQNKFGSDLIPPKLQIDLEIFLNHYNLFENLMPLYICFGILLFTIVLVQIFRHKSVDILPSRIVHWIIALLVLTHTIALGLRWYVGGHAPWSNAYESMIYIAWAAGISGVVFFKKSYLAQSMASFLAGISLFVAHLGFMDPQIGNLVPVLKSYWLNIHVSIITASYGFLGLCFMLGALTLVLFIFRSPKYPELDRTILTLHTINEMAMILGLAMLTVGNFLGGVWANESWGRYWGWDPKETWALISIVVYAIVLHIRFIPKGNNPYVFATLSVVAFYSILMTYFGVNFYLSGLHSYAAGDPLPIPVFLYYFVAITILLIVLAARKGDLPAPKLP</sequence>
<feature type="transmembrane region" description="Helical" evidence="7">
    <location>
        <begin position="933"/>
        <end position="950"/>
    </location>
</feature>
<feature type="transmembrane region" description="Helical" evidence="7">
    <location>
        <begin position="12"/>
        <end position="36"/>
    </location>
</feature>
<evidence type="ECO:0000313" key="11">
    <source>
        <dbReference type="Proteomes" id="UP000700059"/>
    </source>
</evidence>
<feature type="compositionally biased region" description="Basic and acidic residues" evidence="6">
    <location>
        <begin position="377"/>
        <end position="391"/>
    </location>
</feature>
<feature type="transmembrane region" description="Helical" evidence="7">
    <location>
        <begin position="659"/>
        <end position="678"/>
    </location>
</feature>
<feature type="transmembrane region" description="Helical" evidence="7">
    <location>
        <begin position="786"/>
        <end position="812"/>
    </location>
</feature>
<dbReference type="Pfam" id="PF01578">
    <property type="entry name" value="Cytochrom_C_asm"/>
    <property type="match status" value="1"/>
</dbReference>
<feature type="transmembrane region" description="Helical" evidence="7">
    <location>
        <begin position="893"/>
        <end position="913"/>
    </location>
</feature>
<dbReference type="InterPro" id="IPR007816">
    <property type="entry name" value="ResB-like_domain"/>
</dbReference>
<feature type="transmembrane region" description="Helical" evidence="7">
    <location>
        <begin position="86"/>
        <end position="105"/>
    </location>
</feature>